<feature type="domain" description="Nitroreductase" evidence="6">
    <location>
        <begin position="9"/>
        <end position="178"/>
    </location>
</feature>
<reference evidence="7 8" key="1">
    <citation type="submission" date="2020-08" db="EMBL/GenBank/DDBJ databases">
        <authorList>
            <person name="Newling K."/>
            <person name="Davey J."/>
            <person name="Forrester S."/>
        </authorList>
    </citation>
    <scope>NUCLEOTIDE SEQUENCE [LARGE SCALE GENOMIC DNA]</scope>
    <source>
        <strain evidence="8">Crithidia deanei Carvalho (ATCC PRA-265)</strain>
    </source>
</reference>
<gene>
    <name evidence="7" type="ORF">ADEAN_000568800</name>
</gene>
<evidence type="ECO:0000313" key="7">
    <source>
        <dbReference type="EMBL" id="CAD2218201.1"/>
    </source>
</evidence>
<evidence type="ECO:0000256" key="2">
    <source>
        <dbReference type="ARBA" id="ARBA00004496"/>
    </source>
</evidence>
<dbReference type="Pfam" id="PF00881">
    <property type="entry name" value="Nitroreductase"/>
    <property type="match status" value="1"/>
</dbReference>
<keyword evidence="3" id="KW-0963">Cytoplasm</keyword>
<organism evidence="7 8">
    <name type="scientific">Angomonas deanei</name>
    <dbReference type="NCBI Taxonomy" id="59799"/>
    <lineage>
        <taxon>Eukaryota</taxon>
        <taxon>Discoba</taxon>
        <taxon>Euglenozoa</taxon>
        <taxon>Kinetoplastea</taxon>
        <taxon>Metakinetoplastina</taxon>
        <taxon>Trypanosomatida</taxon>
        <taxon>Trypanosomatidae</taxon>
        <taxon>Strigomonadinae</taxon>
        <taxon>Angomonas</taxon>
    </lineage>
</organism>
<evidence type="ECO:0000256" key="5">
    <source>
        <dbReference type="ARBA" id="ARBA00023242"/>
    </source>
</evidence>
<evidence type="ECO:0000313" key="8">
    <source>
        <dbReference type="Proteomes" id="UP000515908"/>
    </source>
</evidence>
<dbReference type="CDD" id="cd02140">
    <property type="entry name" value="Frm2-like"/>
    <property type="match status" value="1"/>
</dbReference>
<dbReference type="GO" id="GO:0005634">
    <property type="term" value="C:nucleus"/>
    <property type="evidence" value="ECO:0007669"/>
    <property type="project" value="UniProtKB-SubCell"/>
</dbReference>
<protein>
    <submittedName>
        <fullName evidence="7">Nitroreductase family, putative</fullName>
    </submittedName>
</protein>
<dbReference type="PANTHER" id="PTHR43035">
    <property type="entry name" value="FATTY ACID REPRESSION MUTANT PROTEIN 2-RELATED"/>
    <property type="match status" value="1"/>
</dbReference>
<accession>A0A7G2CGV6</accession>
<sequence length="200" mass="22203">MKSFISQLEKRRSIYALNKNLPVSEKEVTEIIERVVRQAPSSFNSQSSRVVILFGKEHDNMWKTVIEGMKRVGVSGDALKAAEQKVNGCLASGAGTILFFEDQKVVRDLQKKMPLYADNFPGFSRESSAIAQYAVWTTLAQGNIGASLQHYNELIEEDLKKQHGLPADWKLTAQMPFGGIAAPAGEKTFIPDEGRFIAKL</sequence>
<evidence type="ECO:0000256" key="4">
    <source>
        <dbReference type="ARBA" id="ARBA00023002"/>
    </source>
</evidence>
<name>A0A7G2CGV6_9TRYP</name>
<dbReference type="AlphaFoldDB" id="A0A7G2CGV6"/>
<dbReference type="Gene3D" id="3.40.109.10">
    <property type="entry name" value="NADH Oxidase"/>
    <property type="match status" value="1"/>
</dbReference>
<keyword evidence="5" id="KW-0539">Nucleus</keyword>
<dbReference type="PANTHER" id="PTHR43035:SF1">
    <property type="entry name" value="FATTY ACID REPRESSION MUTANT PROTEIN 2-RELATED"/>
    <property type="match status" value="1"/>
</dbReference>
<comment type="subcellular location">
    <subcellularLocation>
        <location evidence="2">Cytoplasm</location>
    </subcellularLocation>
    <subcellularLocation>
        <location evidence="1">Nucleus</location>
    </subcellularLocation>
</comment>
<proteinExistence type="predicted"/>
<dbReference type="FunFam" id="3.40.109.10:FF:000001">
    <property type="entry name" value="Nitroreductase family"/>
    <property type="match status" value="1"/>
</dbReference>
<evidence type="ECO:0000256" key="1">
    <source>
        <dbReference type="ARBA" id="ARBA00004123"/>
    </source>
</evidence>
<keyword evidence="4" id="KW-0560">Oxidoreductase</keyword>
<dbReference type="GO" id="GO:0034599">
    <property type="term" value="P:cellular response to oxidative stress"/>
    <property type="evidence" value="ECO:0007669"/>
    <property type="project" value="InterPro"/>
</dbReference>
<dbReference type="GO" id="GO:0005737">
    <property type="term" value="C:cytoplasm"/>
    <property type="evidence" value="ECO:0007669"/>
    <property type="project" value="UniProtKB-SubCell"/>
</dbReference>
<dbReference type="Proteomes" id="UP000515908">
    <property type="component" value="Chromosome 10"/>
</dbReference>
<evidence type="ECO:0000259" key="6">
    <source>
        <dbReference type="Pfam" id="PF00881"/>
    </source>
</evidence>
<dbReference type="VEuPathDB" id="TriTrypDB:ADEAN_000568800"/>
<keyword evidence="8" id="KW-1185">Reference proteome</keyword>
<evidence type="ECO:0000256" key="3">
    <source>
        <dbReference type="ARBA" id="ARBA00022490"/>
    </source>
</evidence>
<dbReference type="InterPro" id="IPR033877">
    <property type="entry name" value="Frm2/Hbn1"/>
</dbReference>
<dbReference type="InterPro" id="IPR000415">
    <property type="entry name" value="Nitroreductase-like"/>
</dbReference>
<dbReference type="GO" id="GO:0016491">
    <property type="term" value="F:oxidoreductase activity"/>
    <property type="evidence" value="ECO:0007669"/>
    <property type="project" value="UniProtKB-KW"/>
</dbReference>
<dbReference type="EMBL" id="LR877154">
    <property type="protein sequence ID" value="CAD2218201.1"/>
    <property type="molecule type" value="Genomic_DNA"/>
</dbReference>
<dbReference type="OrthoDB" id="270207at2759"/>
<dbReference type="InterPro" id="IPR029479">
    <property type="entry name" value="Nitroreductase"/>
</dbReference>
<dbReference type="SUPFAM" id="SSF55469">
    <property type="entry name" value="FMN-dependent nitroreductase-like"/>
    <property type="match status" value="1"/>
</dbReference>